<evidence type="ECO:0000259" key="6">
    <source>
        <dbReference type="PROSITE" id="PS50929"/>
    </source>
</evidence>
<evidence type="ECO:0000256" key="1">
    <source>
        <dbReference type="ARBA" id="ARBA00004141"/>
    </source>
</evidence>
<evidence type="ECO:0000313" key="7">
    <source>
        <dbReference type="Proteomes" id="UP000035642"/>
    </source>
</evidence>
<keyword evidence="2 5" id="KW-0812">Transmembrane</keyword>
<dbReference type="Gene3D" id="1.20.1560.10">
    <property type="entry name" value="ABC transporter type 1, transmembrane domain"/>
    <property type="match status" value="1"/>
</dbReference>
<keyword evidence="7" id="KW-1185">Reference proteome</keyword>
<dbReference type="InterPro" id="IPR011527">
    <property type="entry name" value="ABC1_TM_dom"/>
</dbReference>
<organism evidence="7 8">
    <name type="scientific">Angiostrongylus cantonensis</name>
    <name type="common">Rat lungworm</name>
    <dbReference type="NCBI Taxonomy" id="6313"/>
    <lineage>
        <taxon>Eukaryota</taxon>
        <taxon>Metazoa</taxon>
        <taxon>Ecdysozoa</taxon>
        <taxon>Nematoda</taxon>
        <taxon>Chromadorea</taxon>
        <taxon>Rhabditida</taxon>
        <taxon>Rhabditina</taxon>
        <taxon>Rhabditomorpha</taxon>
        <taxon>Strongyloidea</taxon>
        <taxon>Metastrongylidae</taxon>
        <taxon>Angiostrongylus</taxon>
    </lineage>
</organism>
<protein>
    <submittedName>
        <fullName evidence="8">ABC transmembrane type-1 domain-containing protein</fullName>
    </submittedName>
</protein>
<evidence type="ECO:0000256" key="2">
    <source>
        <dbReference type="ARBA" id="ARBA00022692"/>
    </source>
</evidence>
<proteinExistence type="predicted"/>
<comment type="subcellular location">
    <subcellularLocation>
        <location evidence="1">Membrane</location>
        <topology evidence="1">Multi-pass membrane protein</topology>
    </subcellularLocation>
</comment>
<dbReference type="PANTHER" id="PTHR24222:SF76">
    <property type="entry name" value="MYCOBACTIN IMPORT ATP-BINDING_PERMEASE PROTEIN IRTB"/>
    <property type="match status" value="1"/>
</dbReference>
<dbReference type="WBParaSite" id="ACAC_0000510701-mRNA-1">
    <property type="protein sequence ID" value="ACAC_0000510701-mRNA-1"/>
    <property type="gene ID" value="ACAC_0000510701"/>
</dbReference>
<dbReference type="AlphaFoldDB" id="A0A0K0D4W2"/>
<name>A0A0K0D4W2_ANGCA</name>
<dbReference type="InterPro" id="IPR036640">
    <property type="entry name" value="ABC1_TM_sf"/>
</dbReference>
<evidence type="ECO:0000256" key="3">
    <source>
        <dbReference type="ARBA" id="ARBA00022989"/>
    </source>
</evidence>
<evidence type="ECO:0000256" key="4">
    <source>
        <dbReference type="ARBA" id="ARBA00023136"/>
    </source>
</evidence>
<reference evidence="8" key="2">
    <citation type="submission" date="2017-02" db="UniProtKB">
        <authorList>
            <consortium name="WormBaseParasite"/>
        </authorList>
    </citation>
    <scope>IDENTIFICATION</scope>
</reference>
<reference evidence="7" key="1">
    <citation type="submission" date="2012-09" db="EMBL/GenBank/DDBJ databases">
        <authorList>
            <person name="Martin A.A."/>
        </authorList>
    </citation>
    <scope>NUCLEOTIDE SEQUENCE</scope>
</reference>
<dbReference type="GO" id="GO:0005886">
    <property type="term" value="C:plasma membrane"/>
    <property type="evidence" value="ECO:0007669"/>
    <property type="project" value="TreeGrafter"/>
</dbReference>
<dbReference type="Pfam" id="PF00664">
    <property type="entry name" value="ABC_membrane"/>
    <property type="match status" value="1"/>
</dbReference>
<feature type="domain" description="ABC transmembrane type-1" evidence="6">
    <location>
        <begin position="1"/>
        <end position="117"/>
    </location>
</feature>
<accession>A0A0K0D4W2</accession>
<sequence length="117" mass="12748">MFVAALILSFSTEWKLALFMSPVAPLSCLCMSIMSRKISESTSKELKDIGRAGAIAEESVLGVRTVQALNGQEEMVARYSQQLEKGTGHASSKSFWSGLWGGIFYIVLFVFIGSGFL</sequence>
<evidence type="ECO:0000256" key="5">
    <source>
        <dbReference type="SAM" id="Phobius"/>
    </source>
</evidence>
<keyword evidence="3 5" id="KW-1133">Transmembrane helix</keyword>
<dbReference type="SUPFAM" id="SSF90123">
    <property type="entry name" value="ABC transporter transmembrane region"/>
    <property type="match status" value="1"/>
</dbReference>
<dbReference type="PANTHER" id="PTHR24222">
    <property type="entry name" value="ABC TRANSPORTER B FAMILY"/>
    <property type="match status" value="1"/>
</dbReference>
<keyword evidence="4 5" id="KW-0472">Membrane</keyword>
<dbReference type="PROSITE" id="PS50929">
    <property type="entry name" value="ABC_TM1F"/>
    <property type="match status" value="1"/>
</dbReference>
<feature type="transmembrane region" description="Helical" evidence="5">
    <location>
        <begin position="95"/>
        <end position="116"/>
    </location>
</feature>
<dbReference type="STRING" id="6313.A0A0K0D4W2"/>
<dbReference type="GO" id="GO:0140359">
    <property type="term" value="F:ABC-type transporter activity"/>
    <property type="evidence" value="ECO:0007669"/>
    <property type="project" value="InterPro"/>
</dbReference>
<dbReference type="GO" id="GO:0005524">
    <property type="term" value="F:ATP binding"/>
    <property type="evidence" value="ECO:0007669"/>
    <property type="project" value="InterPro"/>
</dbReference>
<dbReference type="Proteomes" id="UP000035642">
    <property type="component" value="Unassembled WGS sequence"/>
</dbReference>
<dbReference type="InterPro" id="IPR039421">
    <property type="entry name" value="Type_1_exporter"/>
</dbReference>
<evidence type="ECO:0000313" key="8">
    <source>
        <dbReference type="WBParaSite" id="ACAC_0000510701-mRNA-1"/>
    </source>
</evidence>